<evidence type="ECO:0000313" key="1">
    <source>
        <dbReference type="EMBL" id="MWA00074.1"/>
    </source>
</evidence>
<name>A0A6I4M727_9ACTN</name>
<dbReference type="SUPFAM" id="SSF47240">
    <property type="entry name" value="Ferritin-like"/>
    <property type="match status" value="1"/>
</dbReference>
<proteinExistence type="predicted"/>
<evidence type="ECO:0000313" key="2">
    <source>
        <dbReference type="Proteomes" id="UP000462055"/>
    </source>
</evidence>
<organism evidence="1 2">
    <name type="scientific">Actinomadura physcomitrii</name>
    <dbReference type="NCBI Taxonomy" id="2650748"/>
    <lineage>
        <taxon>Bacteria</taxon>
        <taxon>Bacillati</taxon>
        <taxon>Actinomycetota</taxon>
        <taxon>Actinomycetes</taxon>
        <taxon>Streptosporangiales</taxon>
        <taxon>Thermomonosporaceae</taxon>
        <taxon>Actinomadura</taxon>
    </lineage>
</organism>
<accession>A0A6I4M727</accession>
<dbReference type="Proteomes" id="UP000462055">
    <property type="component" value="Unassembled WGS sequence"/>
</dbReference>
<dbReference type="Pfam" id="PF11583">
    <property type="entry name" value="AurF"/>
    <property type="match status" value="1"/>
</dbReference>
<reference evidence="1" key="1">
    <citation type="submission" date="2019-12" db="EMBL/GenBank/DDBJ databases">
        <title>Actinomadura physcomitrii sp. nov., a novel actinomycete isolated from moss [Physcomitrium sphaericum (Ludw) Fuernr].</title>
        <authorList>
            <person name="Zhuang X."/>
        </authorList>
    </citation>
    <scope>NUCLEOTIDE SEQUENCE [LARGE SCALE GENOMIC DNA]</scope>
    <source>
        <strain evidence="1">LD22</strain>
    </source>
</reference>
<dbReference type="InterPro" id="IPR009078">
    <property type="entry name" value="Ferritin-like_SF"/>
</dbReference>
<comment type="caution">
    <text evidence="1">The sequence shown here is derived from an EMBL/GenBank/DDBJ whole genome shotgun (WGS) entry which is preliminary data.</text>
</comment>
<protein>
    <submittedName>
        <fullName evidence="1">Diiron oxygenase</fullName>
    </submittedName>
</protein>
<dbReference type="AlphaFoldDB" id="A0A6I4M727"/>
<dbReference type="Gene3D" id="1.10.620.20">
    <property type="entry name" value="Ribonucleotide Reductase, subunit A"/>
    <property type="match status" value="1"/>
</dbReference>
<dbReference type="EMBL" id="WBMS02000004">
    <property type="protein sequence ID" value="MWA00074.1"/>
    <property type="molecule type" value="Genomic_DNA"/>
</dbReference>
<dbReference type="InterPro" id="IPR012348">
    <property type="entry name" value="RNR-like"/>
</dbReference>
<dbReference type="GO" id="GO:0016491">
    <property type="term" value="F:oxidoreductase activity"/>
    <property type="evidence" value="ECO:0007669"/>
    <property type="project" value="InterPro"/>
</dbReference>
<keyword evidence="2" id="KW-1185">Reference proteome</keyword>
<gene>
    <name evidence="1" type="ORF">F8568_006730</name>
</gene>
<sequence length="299" mass="33731">MNGALRVGDRERTATRLIRSAARASYDPDQEIDWEAAFEEKAPFLPPERVSLYGTALWERMTEDQRIELSKHEFASQTAVGIWLELSLMHLFLRKIYHQDPRTAHARFALTEVGDETRHSVMFARLLGKMGTPQYGIPPIVHHGGRVFKAVGGGPSMWAIFLIGEEVFDRVQRASMDDERVQPLVRAVNRIHVVEESRHVRYAREELVRSMRGLGRAAMARHRLLAAVIGTAIVEFMIDPKVYRCVGLSPDAGRKAAAANPHFLETRHWLGEKIMPFLAETGIVAGPGTALWRHSGLIR</sequence>
<dbReference type="InterPro" id="IPR025859">
    <property type="entry name" value="AurF/CmlI"/>
</dbReference>